<evidence type="ECO:0000313" key="6">
    <source>
        <dbReference type="Proteomes" id="UP000249396"/>
    </source>
</evidence>
<accession>A0A2W4QK56</accession>
<dbReference type="PROSITE" id="PS51671">
    <property type="entry name" value="ACT"/>
    <property type="match status" value="1"/>
</dbReference>
<dbReference type="InterPro" id="IPR004095">
    <property type="entry name" value="TGS"/>
</dbReference>
<dbReference type="CDD" id="cd05399">
    <property type="entry name" value="NT_Rel-Spo_like"/>
    <property type="match status" value="1"/>
</dbReference>
<dbReference type="Pfam" id="PF02824">
    <property type="entry name" value="TGS"/>
    <property type="match status" value="1"/>
</dbReference>
<dbReference type="Proteomes" id="UP000249396">
    <property type="component" value="Unassembled WGS sequence"/>
</dbReference>
<proteinExistence type="inferred from homology"/>
<dbReference type="InterPro" id="IPR012675">
    <property type="entry name" value="Beta-grasp_dom_sf"/>
</dbReference>
<dbReference type="InterPro" id="IPR043519">
    <property type="entry name" value="NT_sf"/>
</dbReference>
<dbReference type="InterPro" id="IPR033655">
    <property type="entry name" value="TGS_RelA/SpoT"/>
</dbReference>
<comment type="pathway">
    <text evidence="2">Purine metabolism; ppGpp biosynthesis; ppGpp from GDP: step 1/1.</text>
</comment>
<dbReference type="CDD" id="cd01668">
    <property type="entry name" value="TGS_RSH"/>
    <property type="match status" value="1"/>
</dbReference>
<dbReference type="GO" id="GO:0008893">
    <property type="term" value="F:guanosine-3',5'-bis(diphosphate) 3'-diphosphatase activity"/>
    <property type="evidence" value="ECO:0007669"/>
    <property type="project" value="TreeGrafter"/>
</dbReference>
<dbReference type="SUPFAM" id="SSF81301">
    <property type="entry name" value="Nucleotidyltransferase"/>
    <property type="match status" value="1"/>
</dbReference>
<dbReference type="Pfam" id="PF19296">
    <property type="entry name" value="RelA_AH_RIS"/>
    <property type="match status" value="1"/>
</dbReference>
<dbReference type="GO" id="GO:0008728">
    <property type="term" value="F:GTP diphosphokinase activity"/>
    <property type="evidence" value="ECO:0007669"/>
    <property type="project" value="TreeGrafter"/>
</dbReference>
<feature type="domain" description="ACT" evidence="3">
    <location>
        <begin position="392"/>
        <end position="466"/>
    </location>
</feature>
<name>A0A2W4QK56_9GAMM</name>
<dbReference type="GO" id="GO:0042594">
    <property type="term" value="P:response to starvation"/>
    <property type="evidence" value="ECO:0007669"/>
    <property type="project" value="TreeGrafter"/>
</dbReference>
<dbReference type="Gene3D" id="3.30.70.260">
    <property type="match status" value="1"/>
</dbReference>
<feature type="domain" description="TGS" evidence="4">
    <location>
        <begin position="143"/>
        <end position="204"/>
    </location>
</feature>
<feature type="non-terminal residue" evidence="5">
    <location>
        <position position="1"/>
    </location>
</feature>
<dbReference type="PANTHER" id="PTHR21262">
    <property type="entry name" value="GUANOSINE-3',5'-BIS DIPHOSPHATE 3'-PYROPHOSPHOHYDROLASE"/>
    <property type="match status" value="1"/>
</dbReference>
<dbReference type="Gene3D" id="3.10.20.30">
    <property type="match status" value="1"/>
</dbReference>
<evidence type="ECO:0000259" key="3">
    <source>
        <dbReference type="PROSITE" id="PS51671"/>
    </source>
</evidence>
<dbReference type="SUPFAM" id="SSF81271">
    <property type="entry name" value="TGS-like"/>
    <property type="match status" value="1"/>
</dbReference>
<dbReference type="SUPFAM" id="SSF55021">
    <property type="entry name" value="ACT-like"/>
    <property type="match status" value="1"/>
</dbReference>
<evidence type="ECO:0000256" key="1">
    <source>
        <dbReference type="ARBA" id="ARBA00007476"/>
    </source>
</evidence>
<dbReference type="InterPro" id="IPR002912">
    <property type="entry name" value="ACT_dom"/>
</dbReference>
<dbReference type="Gene3D" id="3.30.460.10">
    <property type="entry name" value="Beta Polymerase, domain 2"/>
    <property type="match status" value="1"/>
</dbReference>
<sequence length="473" mass="53187">YEKMRLKRLPFDEVFDVYAFRIITSSVDECYRALGVAHNLFKPVPGRFKDYIAVPKANGYQSLHTVLVGPRGQPLEMQIRTKAMHHLAECGIAAHWLYKSESGQVSNSQTRANEWLRDLVEIQKHAGDSMEFLDNLKVELFQHEVYVLTPKGKIIKLPRGSTIVDFAYAVHTDVGNACVSARVDRVLSPLQTQLVNGQTVEVITAPWARPNPVWLNFVVTAKARSAIRGYLRNFKKQEAINLGLKLLEKELAARGMRLDDIPDARIKELLKTLDLPTPESLHEDIGLGNRLPFLMVRLLMQEEIGPHTPRQEGGDKAVRNPLIIKGSEGMVVSLAKCCRPIPGDEIAGFFNPGKGIVVHSSECKNVIDLRKKQFTGLDVEWDRQVSGDFPVEIRLELLNKLGTLAKVASAISKMKANIENVQITNQDSELSTDVITLRVKDRLHLANVMRELRKLSVVLNISRVKSETKNKRT</sequence>
<dbReference type="PANTHER" id="PTHR21262:SF36">
    <property type="entry name" value="BIFUNCTIONAL (P)PPGPP SYNTHASE_HYDROLASE SPOT"/>
    <property type="match status" value="1"/>
</dbReference>
<reference evidence="5 6" key="1">
    <citation type="journal article" date="2018" name="Aquat. Microb. Ecol.">
        <title>Gammaproteobacterial methanotrophs dominate.</title>
        <authorList>
            <person name="Rissanen A.J."/>
            <person name="Saarenheimo J."/>
            <person name="Tiirola M."/>
            <person name="Peura S."/>
            <person name="Aalto S.L."/>
            <person name="Karvinen A."/>
            <person name="Nykanen H."/>
        </authorList>
    </citation>
    <scope>NUCLEOTIDE SEQUENCE [LARGE SCALE GENOMIC DNA]</scope>
    <source>
        <strain evidence="5">AMbin10</strain>
    </source>
</reference>
<dbReference type="AlphaFoldDB" id="A0A2W4QK56"/>
<dbReference type="Pfam" id="PF13291">
    <property type="entry name" value="ACT_4"/>
    <property type="match status" value="1"/>
</dbReference>
<protein>
    <submittedName>
        <fullName evidence="5">Guanosine-3',5'-bis(Diphosphate) 3'-diphosphatase</fullName>
    </submittedName>
</protein>
<comment type="caution">
    <text evidence="5">The sequence shown here is derived from an EMBL/GenBank/DDBJ whole genome shotgun (WGS) entry which is preliminary data.</text>
</comment>
<evidence type="ECO:0000259" key="4">
    <source>
        <dbReference type="PROSITE" id="PS51880"/>
    </source>
</evidence>
<organism evidence="5 6">
    <name type="scientific">Candidatus Methylumidiphilus alinenensis</name>
    <dbReference type="NCBI Taxonomy" id="2202197"/>
    <lineage>
        <taxon>Bacteria</taxon>
        <taxon>Pseudomonadati</taxon>
        <taxon>Pseudomonadota</taxon>
        <taxon>Gammaproteobacteria</taxon>
        <taxon>Methylococcales</taxon>
        <taxon>Candidatus Methylumidiphilus</taxon>
    </lineage>
</organism>
<evidence type="ECO:0000313" key="5">
    <source>
        <dbReference type="EMBL" id="PZN72551.1"/>
    </source>
</evidence>
<dbReference type="InterPro" id="IPR007685">
    <property type="entry name" value="RelA_SpoT"/>
</dbReference>
<dbReference type="CDD" id="cd04876">
    <property type="entry name" value="ACT_RelA-SpoT"/>
    <property type="match status" value="1"/>
</dbReference>
<evidence type="ECO:0000256" key="2">
    <source>
        <dbReference type="ARBA" id="ARBA00024329"/>
    </source>
</evidence>
<comment type="similarity">
    <text evidence="1">Belongs to the RelA/SpoT family.</text>
</comment>
<dbReference type="InterPro" id="IPR045865">
    <property type="entry name" value="ACT-like_dom_sf"/>
</dbReference>
<dbReference type="PROSITE" id="PS51880">
    <property type="entry name" value="TGS"/>
    <property type="match status" value="1"/>
</dbReference>
<dbReference type="FunFam" id="3.10.20.30:FF:000002">
    <property type="entry name" value="GTP pyrophosphokinase (RelA/SpoT)"/>
    <property type="match status" value="1"/>
</dbReference>
<dbReference type="GO" id="GO:0015969">
    <property type="term" value="P:guanosine tetraphosphate metabolic process"/>
    <property type="evidence" value="ECO:0007669"/>
    <property type="project" value="InterPro"/>
</dbReference>
<dbReference type="Pfam" id="PF04607">
    <property type="entry name" value="RelA_SpoT"/>
    <property type="match status" value="1"/>
</dbReference>
<dbReference type="GO" id="GO:0005886">
    <property type="term" value="C:plasma membrane"/>
    <property type="evidence" value="ECO:0007669"/>
    <property type="project" value="TreeGrafter"/>
</dbReference>
<gene>
    <name evidence="5" type="ORF">DM484_24350</name>
</gene>
<dbReference type="InterPro" id="IPR045600">
    <property type="entry name" value="RelA/SpoT_AH_RIS"/>
</dbReference>
<dbReference type="EMBL" id="QJPH01000484">
    <property type="protein sequence ID" value="PZN72551.1"/>
    <property type="molecule type" value="Genomic_DNA"/>
</dbReference>
<dbReference type="SMART" id="SM00954">
    <property type="entry name" value="RelA_SpoT"/>
    <property type="match status" value="1"/>
</dbReference>
<dbReference type="InterPro" id="IPR012676">
    <property type="entry name" value="TGS-like"/>
</dbReference>